<protein>
    <submittedName>
        <fullName evidence="1">Uncharacterized protein</fullName>
    </submittedName>
</protein>
<dbReference type="AlphaFoldDB" id="A0A0F9D5Z8"/>
<accession>A0A0F9D5Z8</accession>
<dbReference type="EMBL" id="LAZR01030254">
    <property type="protein sequence ID" value="KKL57173.1"/>
    <property type="molecule type" value="Genomic_DNA"/>
</dbReference>
<evidence type="ECO:0000313" key="1">
    <source>
        <dbReference type="EMBL" id="KKL57173.1"/>
    </source>
</evidence>
<proteinExistence type="predicted"/>
<organism evidence="1">
    <name type="scientific">marine sediment metagenome</name>
    <dbReference type="NCBI Taxonomy" id="412755"/>
    <lineage>
        <taxon>unclassified sequences</taxon>
        <taxon>metagenomes</taxon>
        <taxon>ecological metagenomes</taxon>
    </lineage>
</organism>
<gene>
    <name evidence="1" type="ORF">LCGC14_2238080</name>
</gene>
<comment type="caution">
    <text evidence="1">The sequence shown here is derived from an EMBL/GenBank/DDBJ whole genome shotgun (WGS) entry which is preliminary data.</text>
</comment>
<name>A0A0F9D5Z8_9ZZZZ</name>
<reference evidence="1" key="1">
    <citation type="journal article" date="2015" name="Nature">
        <title>Complex archaea that bridge the gap between prokaryotes and eukaryotes.</title>
        <authorList>
            <person name="Spang A."/>
            <person name="Saw J.H."/>
            <person name="Jorgensen S.L."/>
            <person name="Zaremba-Niedzwiedzka K."/>
            <person name="Martijn J."/>
            <person name="Lind A.E."/>
            <person name="van Eijk R."/>
            <person name="Schleper C."/>
            <person name="Guy L."/>
            <person name="Ettema T.J."/>
        </authorList>
    </citation>
    <scope>NUCLEOTIDE SEQUENCE</scope>
</reference>
<sequence length="66" mass="7059">MIVTAKATATGRFVFRRPVSAEETVRLLNENGCDARLGQDGAVVISEKALEQLGFAVGVDVLKENP</sequence>